<dbReference type="PROSITE" id="PS50531">
    <property type="entry name" value="HTH_IS21"/>
    <property type="match status" value="1"/>
</dbReference>
<protein>
    <recommendedName>
        <fullName evidence="1">HTH IS21-type domain-containing protein</fullName>
    </recommendedName>
</protein>
<dbReference type="HOGENOM" id="CLU_1700684_0_0_10"/>
<dbReference type="AlphaFoldDB" id="B6W611"/>
<feature type="domain" description="HTH IS21-type" evidence="1">
    <location>
        <begin position="1"/>
        <end position="65"/>
    </location>
</feature>
<evidence type="ECO:0000313" key="2">
    <source>
        <dbReference type="EMBL" id="EEB22547.1"/>
    </source>
</evidence>
<name>B6W611_9BACT</name>
<dbReference type="InterPro" id="IPR017894">
    <property type="entry name" value="HTH_IS21_transposase_type"/>
</dbReference>
<dbReference type="Gene3D" id="1.10.10.60">
    <property type="entry name" value="Homeodomain-like"/>
    <property type="match status" value="1"/>
</dbReference>
<organism evidence="2 3">
    <name type="scientific">Phocaeicola dorei DSM 17855</name>
    <dbReference type="NCBI Taxonomy" id="483217"/>
    <lineage>
        <taxon>Bacteria</taxon>
        <taxon>Pseudomonadati</taxon>
        <taxon>Bacteroidota</taxon>
        <taxon>Bacteroidia</taxon>
        <taxon>Bacteroidales</taxon>
        <taxon>Bacteroidaceae</taxon>
        <taxon>Phocaeicola</taxon>
    </lineage>
</organism>
<reference evidence="2 3" key="2">
    <citation type="submission" date="2008-10" db="EMBL/GenBank/DDBJ databases">
        <authorList>
            <person name="Fulton L."/>
            <person name="Clifton S."/>
            <person name="Fulton B."/>
            <person name="Xu J."/>
            <person name="Minx P."/>
            <person name="Pepin K.H."/>
            <person name="Johnson M."/>
            <person name="Thiruvilangam P."/>
            <person name="Bhonagiri V."/>
            <person name="Nash W.E."/>
            <person name="Mardis E.R."/>
            <person name="Wilson R.K."/>
        </authorList>
    </citation>
    <scope>NUCLEOTIDE SEQUENCE [LARGE SCALE GENOMIC DNA]</scope>
    <source>
        <strain evidence="2 3">DSM 17855</strain>
    </source>
</reference>
<dbReference type="Proteomes" id="UP000004849">
    <property type="component" value="Unassembled WGS sequence"/>
</dbReference>
<dbReference type="EMBL" id="ABWZ01000115">
    <property type="protein sequence ID" value="EEB22547.1"/>
    <property type="molecule type" value="Genomic_DNA"/>
</dbReference>
<dbReference type="SUPFAM" id="SSF46689">
    <property type="entry name" value="Homeodomain-like"/>
    <property type="match status" value="1"/>
</dbReference>
<accession>B6W611</accession>
<evidence type="ECO:0000259" key="1">
    <source>
        <dbReference type="PROSITE" id="PS50531"/>
    </source>
</evidence>
<evidence type="ECO:0000313" key="3">
    <source>
        <dbReference type="Proteomes" id="UP000004849"/>
    </source>
</evidence>
<reference evidence="2 3" key="1">
    <citation type="submission" date="2008-10" db="EMBL/GenBank/DDBJ databases">
        <title>Draft genome sequence of Bacteroides dorei (DSM 17855).</title>
        <authorList>
            <person name="Sudarsanam P."/>
            <person name="Ley R."/>
            <person name="Guruge J."/>
            <person name="Turnbaugh P.J."/>
            <person name="Mahowald M."/>
            <person name="Liep D."/>
            <person name="Gordon J."/>
        </authorList>
    </citation>
    <scope>NUCLEOTIDE SEQUENCE [LARGE SCALE GENOMIC DNA]</scope>
    <source>
        <strain evidence="2 3">DSM 17855</strain>
    </source>
</reference>
<proteinExistence type="predicted"/>
<sequence>MWYKIRELYSKGFNKSQIAFQLGLHRSTVRRYLKMDEDTLTAKLQHRRRYPRILDKYESYVCDVLSRYRFLSASQIHDWMKEQYPDLPVVCGKTVYNFVETVRRKYNLDKEGFPNVFMRKCRIPLTGNMPRWISEKAVCPHTGTTLSKFIFLSW</sequence>
<dbReference type="InterPro" id="IPR009057">
    <property type="entry name" value="Homeodomain-like_sf"/>
</dbReference>
<gene>
    <name evidence="2" type="ORF">BACDOR_05028</name>
</gene>
<dbReference type="InterPro" id="IPR010332">
    <property type="entry name" value="ATPase_terminase-su_N"/>
</dbReference>
<dbReference type="Pfam" id="PF06056">
    <property type="entry name" value="Terminase_5"/>
    <property type="match status" value="1"/>
</dbReference>